<comment type="caution">
    <text evidence="2">The sequence shown here is derived from an EMBL/GenBank/DDBJ whole genome shotgun (WGS) entry which is preliminary data.</text>
</comment>
<name>A0AAD6YDR8_9AGAR</name>
<dbReference type="AlphaFoldDB" id="A0AAD6YDR8"/>
<reference evidence="2" key="1">
    <citation type="submission" date="2023-03" db="EMBL/GenBank/DDBJ databases">
        <title>Massive genome expansion in bonnet fungi (Mycena s.s.) driven by repeated elements and novel gene families across ecological guilds.</title>
        <authorList>
            <consortium name="Lawrence Berkeley National Laboratory"/>
            <person name="Harder C.B."/>
            <person name="Miyauchi S."/>
            <person name="Viragh M."/>
            <person name="Kuo A."/>
            <person name="Thoen E."/>
            <person name="Andreopoulos B."/>
            <person name="Lu D."/>
            <person name="Skrede I."/>
            <person name="Drula E."/>
            <person name="Henrissat B."/>
            <person name="Morin E."/>
            <person name="Kohler A."/>
            <person name="Barry K."/>
            <person name="LaButti K."/>
            <person name="Morin E."/>
            <person name="Salamov A."/>
            <person name="Lipzen A."/>
            <person name="Mereny Z."/>
            <person name="Hegedus B."/>
            <person name="Baldrian P."/>
            <person name="Stursova M."/>
            <person name="Weitz H."/>
            <person name="Taylor A."/>
            <person name="Grigoriev I.V."/>
            <person name="Nagy L.G."/>
            <person name="Martin F."/>
            <person name="Kauserud H."/>
        </authorList>
    </citation>
    <scope>NUCLEOTIDE SEQUENCE</scope>
    <source>
        <strain evidence="2">9144</strain>
    </source>
</reference>
<feature type="region of interest" description="Disordered" evidence="1">
    <location>
        <begin position="374"/>
        <end position="403"/>
    </location>
</feature>
<organism evidence="2 3">
    <name type="scientific">Mycena pura</name>
    <dbReference type="NCBI Taxonomy" id="153505"/>
    <lineage>
        <taxon>Eukaryota</taxon>
        <taxon>Fungi</taxon>
        <taxon>Dikarya</taxon>
        <taxon>Basidiomycota</taxon>
        <taxon>Agaricomycotina</taxon>
        <taxon>Agaricomycetes</taxon>
        <taxon>Agaricomycetidae</taxon>
        <taxon>Agaricales</taxon>
        <taxon>Marasmiineae</taxon>
        <taxon>Mycenaceae</taxon>
        <taxon>Mycena</taxon>
    </lineage>
</organism>
<sequence length="505" mass="56972">MPIPFGFRAPSQNAFTIAQLNQDHTPFRTLFRMPLNEDYVRHGVPKCRRLPPFAASSFKIVDALRLTSLFLGVLSFPDEFPTTSLEAHSNLTWVTAHEDTEDVVQAEDITKKLGGLSVGDWSGRILWVRIHGKQPASLRSVFDKIFDTMVTTKEDVRPSDETLRKKISRDFEKELDRCEFTGDSLACQYMHVIPFELGSSVVYILLKAVESRANLIWDTFEESLRTLYDTSSPTIGNVVLLNQRKWQHLITQDPTDTINIAANIIIGSVTIHYVSDQLSGLLLSTQPRLWLLQEAITQTYTAFTREVVDPRLPSAATPRIKSDAEVAAFLLWSLSDAATLYLRFATKDLKAEAEGLVRDFRAKLTERKELLKKRKREADEGDGGQRKKQKKSKNEAPAAMNSITTLPAPMKKVGTSVYPSLEKWCSLLTYPHELEYIEGDEPVLPKLFLETLGIEEDEPELTADSKQVLENVGIQPESRGIERFGVIHEKATAFLLMLANWSAYA</sequence>
<keyword evidence="3" id="KW-1185">Reference proteome</keyword>
<dbReference type="EMBL" id="JARJCW010000047">
    <property type="protein sequence ID" value="KAJ7204457.1"/>
    <property type="molecule type" value="Genomic_DNA"/>
</dbReference>
<protein>
    <submittedName>
        <fullName evidence="2">Uncharacterized protein</fullName>
    </submittedName>
</protein>
<evidence type="ECO:0000313" key="2">
    <source>
        <dbReference type="EMBL" id="KAJ7204457.1"/>
    </source>
</evidence>
<proteinExistence type="predicted"/>
<evidence type="ECO:0000313" key="3">
    <source>
        <dbReference type="Proteomes" id="UP001219525"/>
    </source>
</evidence>
<evidence type="ECO:0000256" key="1">
    <source>
        <dbReference type="SAM" id="MobiDB-lite"/>
    </source>
</evidence>
<accession>A0AAD6YDR8</accession>
<dbReference type="Proteomes" id="UP001219525">
    <property type="component" value="Unassembled WGS sequence"/>
</dbReference>
<gene>
    <name evidence="2" type="ORF">GGX14DRAFT_460471</name>
</gene>